<proteinExistence type="predicted"/>
<reference evidence="1" key="1">
    <citation type="submission" date="2019-11" db="EMBL/GenBank/DDBJ databases">
        <title>Bipolaris sorokiniana Genome sequencing.</title>
        <authorList>
            <person name="Wang H."/>
        </authorList>
    </citation>
    <scope>NUCLEOTIDE SEQUENCE</scope>
</reference>
<sequence>MHIVHPTMIFEYKSSIFPKRTYLTAPPRMLLDLGQMHAGHGKKVQVGCARITPPLSPTLAISLAVSLAISPAPTSTNPD</sequence>
<organism evidence="1 2">
    <name type="scientific">Cochliobolus sativus</name>
    <name type="common">Common root rot and spot blotch fungus</name>
    <name type="synonym">Bipolaris sorokiniana</name>
    <dbReference type="NCBI Taxonomy" id="45130"/>
    <lineage>
        <taxon>Eukaryota</taxon>
        <taxon>Fungi</taxon>
        <taxon>Dikarya</taxon>
        <taxon>Ascomycota</taxon>
        <taxon>Pezizomycotina</taxon>
        <taxon>Dothideomycetes</taxon>
        <taxon>Pleosporomycetidae</taxon>
        <taxon>Pleosporales</taxon>
        <taxon>Pleosporineae</taxon>
        <taxon>Pleosporaceae</taxon>
        <taxon>Bipolaris</taxon>
    </lineage>
</organism>
<protein>
    <submittedName>
        <fullName evidence="1">Uncharacterized protein</fullName>
    </submittedName>
</protein>
<name>A0A8H6DUZ4_COCSA</name>
<dbReference type="AlphaFoldDB" id="A0A8H6DUZ4"/>
<dbReference type="Proteomes" id="UP000624244">
    <property type="component" value="Unassembled WGS sequence"/>
</dbReference>
<dbReference type="EMBL" id="WNKQ01000010">
    <property type="protein sequence ID" value="KAF5848912.1"/>
    <property type="molecule type" value="Genomic_DNA"/>
</dbReference>
<evidence type="ECO:0000313" key="1">
    <source>
        <dbReference type="EMBL" id="KAF5848912.1"/>
    </source>
</evidence>
<evidence type="ECO:0000313" key="2">
    <source>
        <dbReference type="Proteomes" id="UP000624244"/>
    </source>
</evidence>
<comment type="caution">
    <text evidence="1">The sequence shown here is derived from an EMBL/GenBank/DDBJ whole genome shotgun (WGS) entry which is preliminary data.</text>
</comment>
<gene>
    <name evidence="1" type="ORF">GGP41_009975</name>
</gene>
<accession>A0A8H6DUZ4</accession>